<dbReference type="Pfam" id="PF21994">
    <property type="entry name" value="AGAO-like_N2"/>
    <property type="match status" value="1"/>
</dbReference>
<dbReference type="SUPFAM" id="SSF54416">
    <property type="entry name" value="Amine oxidase N-terminal region"/>
    <property type="match status" value="2"/>
</dbReference>
<dbReference type="Gene3D" id="3.10.450.40">
    <property type="match status" value="1"/>
</dbReference>
<evidence type="ECO:0000256" key="7">
    <source>
        <dbReference type="ARBA" id="ARBA00022772"/>
    </source>
</evidence>
<gene>
    <name evidence="16" type="ORF">D1953_17275</name>
</gene>
<evidence type="ECO:0000256" key="4">
    <source>
        <dbReference type="ARBA" id="ARBA00007983"/>
    </source>
</evidence>
<dbReference type="PANTHER" id="PTHR10638:SF86">
    <property type="entry name" value="COPPER AMINE OXIDASE 1-RELATED"/>
    <property type="match status" value="1"/>
</dbReference>
<comment type="subunit">
    <text evidence="5">Homodimer.</text>
</comment>
<dbReference type="Proteomes" id="UP000266016">
    <property type="component" value="Unassembled WGS sequence"/>
</dbReference>
<name>A0A398AZH2_9BACI</name>
<feature type="domain" description="Copper amine oxidase N3-terminal" evidence="14">
    <location>
        <begin position="91"/>
        <end position="138"/>
    </location>
</feature>
<dbReference type="InterPro" id="IPR054157">
    <property type="entry name" value="AGAO-like_N2"/>
</dbReference>
<keyword evidence="17" id="KW-1185">Reference proteome</keyword>
<dbReference type="InterPro" id="IPR015802">
    <property type="entry name" value="Cu_amine_oxidase_N3"/>
</dbReference>
<comment type="caution">
    <text evidence="16">The sequence shown here is derived from an EMBL/GenBank/DDBJ whole genome shotgun (WGS) entry which is preliminary data.</text>
</comment>
<feature type="domain" description="AGAO-like N2" evidence="15">
    <location>
        <begin position="5"/>
        <end position="80"/>
    </location>
</feature>
<comment type="cofactor">
    <cofactor evidence="1">
        <name>Cu cation</name>
        <dbReference type="ChEBI" id="CHEBI:23378"/>
    </cofactor>
</comment>
<evidence type="ECO:0000313" key="17">
    <source>
        <dbReference type="Proteomes" id="UP000266016"/>
    </source>
</evidence>
<comment type="cofactor">
    <cofactor evidence="3">
        <name>Zn(2+)</name>
        <dbReference type="ChEBI" id="CHEBI:29105"/>
    </cofactor>
</comment>
<dbReference type="PANTHER" id="PTHR10638">
    <property type="entry name" value="COPPER AMINE OXIDASE"/>
    <property type="match status" value="1"/>
</dbReference>
<comment type="catalytic activity">
    <reaction evidence="11">
        <text>a primary methyl amine + O2 + H2O = an aldehyde + H2O2 + NH4(+)</text>
        <dbReference type="Rhea" id="RHEA:16153"/>
        <dbReference type="ChEBI" id="CHEBI:15377"/>
        <dbReference type="ChEBI" id="CHEBI:15379"/>
        <dbReference type="ChEBI" id="CHEBI:16240"/>
        <dbReference type="ChEBI" id="CHEBI:17478"/>
        <dbReference type="ChEBI" id="CHEBI:28938"/>
        <dbReference type="ChEBI" id="CHEBI:228804"/>
        <dbReference type="EC" id="1.4.3.21"/>
    </reaction>
</comment>
<dbReference type="InterPro" id="IPR036460">
    <property type="entry name" value="Cu_amine_oxidase_C_sf"/>
</dbReference>
<dbReference type="Pfam" id="PF01179">
    <property type="entry name" value="Cu_amine_oxid"/>
    <property type="match status" value="1"/>
</dbReference>
<comment type="PTM">
    <text evidence="12">Topaquinone (TPQ) is generated by copper-dependent autoxidation of a specific tyrosyl residue.</text>
</comment>
<keyword evidence="9 12" id="KW-0186">Copper</keyword>
<evidence type="ECO:0000256" key="10">
    <source>
        <dbReference type="ARBA" id="ARBA00023211"/>
    </source>
</evidence>
<dbReference type="Pfam" id="PF02728">
    <property type="entry name" value="Cu_amine_oxidN3"/>
    <property type="match status" value="1"/>
</dbReference>
<evidence type="ECO:0000256" key="5">
    <source>
        <dbReference type="ARBA" id="ARBA00011738"/>
    </source>
</evidence>
<dbReference type="GO" id="GO:0005507">
    <property type="term" value="F:copper ion binding"/>
    <property type="evidence" value="ECO:0007669"/>
    <property type="project" value="InterPro"/>
</dbReference>
<dbReference type="Gene3D" id="2.70.98.20">
    <property type="entry name" value="Copper amine oxidase, catalytic domain"/>
    <property type="match status" value="1"/>
</dbReference>
<evidence type="ECO:0000256" key="6">
    <source>
        <dbReference type="ARBA" id="ARBA00022723"/>
    </source>
</evidence>
<evidence type="ECO:0000256" key="11">
    <source>
        <dbReference type="ARBA" id="ARBA00048032"/>
    </source>
</evidence>
<keyword evidence="7 12" id="KW-0801">TPQ</keyword>
<dbReference type="GO" id="GO:0048038">
    <property type="term" value="F:quinone binding"/>
    <property type="evidence" value="ECO:0007669"/>
    <property type="project" value="InterPro"/>
</dbReference>
<accession>A0A398AZH2</accession>
<evidence type="ECO:0000256" key="1">
    <source>
        <dbReference type="ARBA" id="ARBA00001935"/>
    </source>
</evidence>
<keyword evidence="10" id="KW-0464">Manganese</keyword>
<evidence type="ECO:0000256" key="12">
    <source>
        <dbReference type="RuleBase" id="RU000672"/>
    </source>
</evidence>
<dbReference type="InterPro" id="IPR016182">
    <property type="entry name" value="Cu_amine_oxidase_N-reg"/>
</dbReference>
<protein>
    <recommendedName>
        <fullName evidence="12">Amine oxidase</fullName>
        <ecNumber evidence="12">1.4.3.-</ecNumber>
    </recommendedName>
</protein>
<dbReference type="GO" id="GO:0008131">
    <property type="term" value="F:primary methylamine oxidase activity"/>
    <property type="evidence" value="ECO:0007669"/>
    <property type="project" value="UniProtKB-EC"/>
</dbReference>
<evidence type="ECO:0000256" key="3">
    <source>
        <dbReference type="ARBA" id="ARBA00001947"/>
    </source>
</evidence>
<dbReference type="InterPro" id="IPR000269">
    <property type="entry name" value="Cu_amine_oxidase"/>
</dbReference>
<reference evidence="16 17" key="1">
    <citation type="submission" date="2018-08" db="EMBL/GenBank/DDBJ databases">
        <title>Bacillus jemisoniae sp. nov., Bacillus chryseoplanitiae sp. nov., Bacillus resnikiae sp. nov., and Bacillus frankliniae sp. nov., isolated from Viking spacecraft and associated surfaces.</title>
        <authorList>
            <person name="Seuylemezian A."/>
            <person name="Vaishampayan P."/>
        </authorList>
    </citation>
    <scope>NUCLEOTIDE SEQUENCE [LARGE SCALE GENOMIC DNA]</scope>
    <source>
        <strain evidence="16 17">MA001</strain>
    </source>
</reference>
<evidence type="ECO:0000259" key="13">
    <source>
        <dbReference type="Pfam" id="PF01179"/>
    </source>
</evidence>
<keyword evidence="6 12" id="KW-0479">Metal-binding</keyword>
<dbReference type="InterPro" id="IPR049947">
    <property type="entry name" value="Cu_Am_Ox_Cu-bd"/>
</dbReference>
<dbReference type="SUPFAM" id="SSF49998">
    <property type="entry name" value="Amine oxidase catalytic domain"/>
    <property type="match status" value="1"/>
</dbReference>
<evidence type="ECO:0000256" key="2">
    <source>
        <dbReference type="ARBA" id="ARBA00001936"/>
    </source>
</evidence>
<dbReference type="RefSeq" id="WP_119118413.1">
    <property type="nucleotide sequence ID" value="NZ_QWVS01000041.1"/>
</dbReference>
<comment type="similarity">
    <text evidence="4 12">Belongs to the copper/topaquinone oxidase family.</text>
</comment>
<evidence type="ECO:0000313" key="16">
    <source>
        <dbReference type="EMBL" id="RID82881.1"/>
    </source>
</evidence>
<dbReference type="EC" id="1.4.3.-" evidence="12"/>
<keyword evidence="8 12" id="KW-0560">Oxidoreductase</keyword>
<comment type="cofactor">
    <cofactor evidence="2">
        <name>Mn(2+)</name>
        <dbReference type="ChEBI" id="CHEBI:29035"/>
    </cofactor>
</comment>
<proteinExistence type="inferred from homology"/>
<evidence type="ECO:0000259" key="14">
    <source>
        <dbReference type="Pfam" id="PF02728"/>
    </source>
</evidence>
<comment type="cofactor">
    <cofactor evidence="12">
        <name>Cu cation</name>
        <dbReference type="ChEBI" id="CHEBI:23378"/>
    </cofactor>
    <text evidence="12">Contains 1 topaquinone per subunit.</text>
</comment>
<evidence type="ECO:0000259" key="15">
    <source>
        <dbReference type="Pfam" id="PF21994"/>
    </source>
</evidence>
<organism evidence="16 17">
    <name type="scientific">Peribacillus asahii</name>
    <dbReference type="NCBI Taxonomy" id="228899"/>
    <lineage>
        <taxon>Bacteria</taxon>
        <taxon>Bacillati</taxon>
        <taxon>Bacillota</taxon>
        <taxon>Bacilli</taxon>
        <taxon>Bacillales</taxon>
        <taxon>Bacillaceae</taxon>
        <taxon>Peribacillus</taxon>
    </lineage>
</organism>
<dbReference type="AlphaFoldDB" id="A0A398AZH2"/>
<dbReference type="EMBL" id="QWVS01000041">
    <property type="protein sequence ID" value="RID82881.1"/>
    <property type="molecule type" value="Genomic_DNA"/>
</dbReference>
<evidence type="ECO:0000256" key="8">
    <source>
        <dbReference type="ARBA" id="ARBA00023002"/>
    </source>
</evidence>
<feature type="domain" description="Copper amine oxidase catalytic" evidence="13">
    <location>
        <begin position="148"/>
        <end position="338"/>
    </location>
</feature>
<dbReference type="GO" id="GO:0009308">
    <property type="term" value="P:amine metabolic process"/>
    <property type="evidence" value="ECO:0007669"/>
    <property type="project" value="UniProtKB-UniRule"/>
</dbReference>
<dbReference type="InterPro" id="IPR015798">
    <property type="entry name" value="Cu_amine_oxidase_C"/>
</dbReference>
<evidence type="ECO:0000256" key="9">
    <source>
        <dbReference type="ARBA" id="ARBA00023008"/>
    </source>
</evidence>
<dbReference type="PROSITE" id="PS01165">
    <property type="entry name" value="COPPER_AMINE_OXID_2"/>
    <property type="match status" value="1"/>
</dbReference>
<sequence length="358" mass="40536">MEALTGQEIKKAVEIIRTEKKLSQYVRFVTVTLKEPVKDIVLNYEAGDNITREAFMILLDNKTEKTYEATVSITKGKVTSWEYILNVQSGVMLDEFEECEQVVKNSPEFQEALLKRGITDSNLVMVDPWSAGYFGIKENEVECGLSPHFFNFRLDTMLDGSKNSVVEINTLPEEEGPNNPYSNAFYIDSKTFKTEEEAKRNLDMATQRTWKIINPNSLNAVGTPVGYKIMPGENCLPFAGDNSSVMKRAGFLKNQLHVTPYDPNEMYATGNYPNQHKGGEGLPKYTAANRNIENEDVVVWYTMGHHHITRPEDWPVMPTAYINFQLKPVGFFDRNPALDLPRPKPKTACNSKNGSNCH</sequence>